<name>A0A1R0WTU4_9BACL</name>
<protein>
    <recommendedName>
        <fullName evidence="3">DUF3221 domain-containing protein</fullName>
    </recommendedName>
</protein>
<accession>A0A1R0WTU4</accession>
<evidence type="ECO:0000313" key="2">
    <source>
        <dbReference type="Proteomes" id="UP000187465"/>
    </source>
</evidence>
<proteinExistence type="predicted"/>
<reference evidence="1 2" key="1">
    <citation type="submission" date="2016-10" db="EMBL/GenBank/DDBJ databases">
        <title>Paenibacillus species isolates.</title>
        <authorList>
            <person name="Beno S.M."/>
        </authorList>
    </citation>
    <scope>NUCLEOTIDE SEQUENCE [LARGE SCALE GENOMIC DNA]</scope>
    <source>
        <strain evidence="1 2">FSL H7-0604</strain>
    </source>
</reference>
<dbReference type="EMBL" id="MKQP01000078">
    <property type="protein sequence ID" value="OMD21364.1"/>
    <property type="molecule type" value="Genomic_DNA"/>
</dbReference>
<evidence type="ECO:0008006" key="3">
    <source>
        <dbReference type="Google" id="ProtNLM"/>
    </source>
</evidence>
<comment type="caution">
    <text evidence="1">The sequence shown here is derived from an EMBL/GenBank/DDBJ whole genome shotgun (WGS) entry which is preliminary data.</text>
</comment>
<dbReference type="Proteomes" id="UP000187465">
    <property type="component" value="Unassembled WGS sequence"/>
</dbReference>
<dbReference type="RefSeq" id="WP_036678296.1">
    <property type="nucleotide sequence ID" value="NZ_MKQP01000078.1"/>
</dbReference>
<sequence length="264" mass="29297">MRKIIIGWIWIPVVILLISGCSEAQQANKEPVPTPVISSEPQILASTNPAMDDPGAVKTFLSAQKIPNGDIYLQDNKVHINIVGLNSEIEQSLAQTFTAGTYELHDVKYTMQELLAAQELLHEQELYQKLNLYGSGVDTIGNKVTITIPSDDAEAAKLEIEKWIDPKMLTYDISEIGDPHVVGTIVDIDTKQAKRILILEPGNEDPSYWFTINAKSEMFNEAGETISFKDLQVGQLVKLWNTGMVLESFPALASVRRMELAVTE</sequence>
<organism evidence="1 2">
    <name type="scientific">Paenibacillus odorifer</name>
    <dbReference type="NCBI Taxonomy" id="189426"/>
    <lineage>
        <taxon>Bacteria</taxon>
        <taxon>Bacillati</taxon>
        <taxon>Bacillota</taxon>
        <taxon>Bacilli</taxon>
        <taxon>Bacillales</taxon>
        <taxon>Paenibacillaceae</taxon>
        <taxon>Paenibacillus</taxon>
    </lineage>
</organism>
<dbReference type="AlphaFoldDB" id="A0A1R0WTU4"/>
<dbReference type="PROSITE" id="PS51257">
    <property type="entry name" value="PROKAR_LIPOPROTEIN"/>
    <property type="match status" value="1"/>
</dbReference>
<evidence type="ECO:0000313" key="1">
    <source>
        <dbReference type="EMBL" id="OMD21364.1"/>
    </source>
</evidence>
<gene>
    <name evidence="1" type="ORF">BJP51_06945</name>
</gene>